<reference evidence="3 4" key="1">
    <citation type="submission" date="2019-02" db="EMBL/GenBank/DDBJ databases">
        <title>Deep-cultivation of Planctomycetes and their phenomic and genomic characterization uncovers novel biology.</title>
        <authorList>
            <person name="Wiegand S."/>
            <person name="Jogler M."/>
            <person name="Boedeker C."/>
            <person name="Pinto D."/>
            <person name="Vollmers J."/>
            <person name="Rivas-Marin E."/>
            <person name="Kohn T."/>
            <person name="Peeters S.H."/>
            <person name="Heuer A."/>
            <person name="Rast P."/>
            <person name="Oberbeckmann S."/>
            <person name="Bunk B."/>
            <person name="Jeske O."/>
            <person name="Meyerdierks A."/>
            <person name="Storesund J.E."/>
            <person name="Kallscheuer N."/>
            <person name="Luecker S."/>
            <person name="Lage O.M."/>
            <person name="Pohl T."/>
            <person name="Merkel B.J."/>
            <person name="Hornburger P."/>
            <person name="Mueller R.-W."/>
            <person name="Bruemmer F."/>
            <person name="Labrenz M."/>
            <person name="Spormann A.M."/>
            <person name="Op den Camp H."/>
            <person name="Overmann J."/>
            <person name="Amann R."/>
            <person name="Jetten M.S.M."/>
            <person name="Mascher T."/>
            <person name="Medema M.H."/>
            <person name="Devos D.P."/>
            <person name="Kaster A.-K."/>
            <person name="Ovreas L."/>
            <person name="Rohde M."/>
            <person name="Galperin M.Y."/>
            <person name="Jogler C."/>
        </authorList>
    </citation>
    <scope>NUCLEOTIDE SEQUENCE [LARGE SCALE GENOMIC DNA]</scope>
    <source>
        <strain evidence="3 4">Pla133</strain>
    </source>
</reference>
<evidence type="ECO:0000313" key="4">
    <source>
        <dbReference type="Proteomes" id="UP000316921"/>
    </source>
</evidence>
<dbReference type="AlphaFoldDB" id="A0A518BGW6"/>
<dbReference type="KEGG" id="pbap:Pla133_12290"/>
<dbReference type="SUPFAM" id="SSF52266">
    <property type="entry name" value="SGNH hydrolase"/>
    <property type="match status" value="1"/>
</dbReference>
<evidence type="ECO:0000256" key="1">
    <source>
        <dbReference type="SAM" id="SignalP"/>
    </source>
</evidence>
<dbReference type="PANTHER" id="PTHR30383">
    <property type="entry name" value="THIOESTERASE 1/PROTEASE 1/LYSOPHOSPHOLIPASE L1"/>
    <property type="match status" value="1"/>
</dbReference>
<dbReference type="RefSeq" id="WP_145063474.1">
    <property type="nucleotide sequence ID" value="NZ_CP036287.1"/>
</dbReference>
<keyword evidence="1" id="KW-0732">Signal</keyword>
<dbReference type="Proteomes" id="UP000316921">
    <property type="component" value="Chromosome"/>
</dbReference>
<feature type="chain" id="PRO_5021815760" evidence="1">
    <location>
        <begin position="24"/>
        <end position="242"/>
    </location>
</feature>
<dbReference type="PROSITE" id="PS51257">
    <property type="entry name" value="PROKAR_LIPOPROTEIN"/>
    <property type="match status" value="1"/>
</dbReference>
<accession>A0A518BGW6</accession>
<name>A0A518BGW6_9BACT</name>
<dbReference type="InterPro" id="IPR051532">
    <property type="entry name" value="Ester_Hydrolysis_Enzymes"/>
</dbReference>
<evidence type="ECO:0000259" key="2">
    <source>
        <dbReference type="Pfam" id="PF13472"/>
    </source>
</evidence>
<proteinExistence type="predicted"/>
<evidence type="ECO:0000313" key="3">
    <source>
        <dbReference type="EMBL" id="QDU66163.1"/>
    </source>
</evidence>
<organism evidence="3 4">
    <name type="scientific">Engelhardtia mirabilis</name>
    <dbReference type="NCBI Taxonomy" id="2528011"/>
    <lineage>
        <taxon>Bacteria</taxon>
        <taxon>Pseudomonadati</taxon>
        <taxon>Planctomycetota</taxon>
        <taxon>Planctomycetia</taxon>
        <taxon>Planctomycetia incertae sedis</taxon>
        <taxon>Engelhardtia</taxon>
    </lineage>
</organism>
<dbReference type="EMBL" id="CP036287">
    <property type="protein sequence ID" value="QDU66163.1"/>
    <property type="molecule type" value="Genomic_DNA"/>
</dbReference>
<keyword evidence="3" id="KW-0378">Hydrolase</keyword>
<sequence length="242" mass="26833" precursor="true">MPAFLRIALVAALMAAACRPSHRTLPAPAQEAPTPWAQEIEAFERQDLERPFDKGGVVFVGSSSIRLWSSLQEDMDPVPVLNRGFGGSRLADSVRYSDVLVGKHDPSLAVVFSGTNDLAGSDAKSADEVVELFRLLVEALRASDADLPIVYIAITPTLAREQHIETVRDANRRIRAVCDADERLEFIDPTADLADADGRPDARYFRADRLHLNEAGYAIWTDHIRPVVQGLYEREQRSTVQR</sequence>
<dbReference type="Gene3D" id="3.40.50.1110">
    <property type="entry name" value="SGNH hydrolase"/>
    <property type="match status" value="1"/>
</dbReference>
<dbReference type="Pfam" id="PF13472">
    <property type="entry name" value="Lipase_GDSL_2"/>
    <property type="match status" value="1"/>
</dbReference>
<protein>
    <submittedName>
        <fullName evidence="3">GDSL-like Lipase/Acylhydrolase</fullName>
    </submittedName>
</protein>
<dbReference type="InterPro" id="IPR036514">
    <property type="entry name" value="SGNH_hydro_sf"/>
</dbReference>
<feature type="signal peptide" evidence="1">
    <location>
        <begin position="1"/>
        <end position="23"/>
    </location>
</feature>
<gene>
    <name evidence="3" type="ORF">Pla133_12290</name>
</gene>
<feature type="domain" description="SGNH hydrolase-type esterase" evidence="2">
    <location>
        <begin position="69"/>
        <end position="219"/>
    </location>
</feature>
<dbReference type="GO" id="GO:0016788">
    <property type="term" value="F:hydrolase activity, acting on ester bonds"/>
    <property type="evidence" value="ECO:0007669"/>
    <property type="project" value="UniProtKB-ARBA"/>
</dbReference>
<dbReference type="InterPro" id="IPR013830">
    <property type="entry name" value="SGNH_hydro"/>
</dbReference>
<keyword evidence="4" id="KW-1185">Reference proteome</keyword>